<evidence type="ECO:0000256" key="4">
    <source>
        <dbReference type="ARBA" id="ARBA00022753"/>
    </source>
</evidence>
<evidence type="ECO:0000256" key="8">
    <source>
        <dbReference type="SAM" id="MobiDB-lite"/>
    </source>
</evidence>
<dbReference type="InterPro" id="IPR037202">
    <property type="entry name" value="ESCRT_assembly_dom"/>
</dbReference>
<evidence type="ECO:0000256" key="3">
    <source>
        <dbReference type="ARBA" id="ARBA00022448"/>
    </source>
</evidence>
<comment type="similarity">
    <text evidence="2">Belongs to the VPS37 family.</text>
</comment>
<comment type="subcellular location">
    <subcellularLocation>
        <location evidence="1">Endosome</location>
    </subcellularLocation>
</comment>
<dbReference type="Gene3D" id="1.10.287.660">
    <property type="entry name" value="Helix hairpin bin"/>
    <property type="match status" value="1"/>
</dbReference>
<feature type="domain" description="VPS37 C-terminal" evidence="9">
    <location>
        <begin position="148"/>
        <end position="228"/>
    </location>
</feature>
<dbReference type="GO" id="GO:0000813">
    <property type="term" value="C:ESCRT I complex"/>
    <property type="evidence" value="ECO:0007669"/>
    <property type="project" value="UniProtKB-ARBA"/>
</dbReference>
<feature type="region of interest" description="Disordered" evidence="8">
    <location>
        <begin position="1"/>
        <end position="53"/>
    </location>
</feature>
<sequence length="228" mass="25644">MQRGYADSYQSSMASLPSNTSRLSTPGSSSSFNLAEKTSRPQSPSLGQPSPAEATGIISRLKDKSLDELSAILTSRDKYANFFHSLDEVKVQNYFSCADISPVHSQLGEELRKETLQLARENLDKEPRILELKNQCQIIRATELAAAQEKLQELVRQQEATTRFYSLPSFLQRLQEAANKADEESDALQRQLLETEIDLASFVQKYKKLRTIHHVRALTQLAARTTVI</sequence>
<dbReference type="PANTHER" id="PTHR13678:SF2">
    <property type="entry name" value="VACUOLAR PROTEIN SORTING-ASSOCIATED PROTEIN 37A"/>
    <property type="match status" value="1"/>
</dbReference>
<feature type="compositionally biased region" description="Polar residues" evidence="8">
    <location>
        <begin position="8"/>
        <end position="17"/>
    </location>
</feature>
<evidence type="ECO:0000256" key="5">
    <source>
        <dbReference type="ARBA" id="ARBA00022927"/>
    </source>
</evidence>
<keyword evidence="11" id="KW-1185">Reference proteome</keyword>
<reference evidence="10" key="1">
    <citation type="submission" date="2017-07" db="EMBL/GenBank/DDBJ databases">
        <title>Taro Niue Genome Assembly and Annotation.</title>
        <authorList>
            <person name="Atibalentja N."/>
            <person name="Keating K."/>
            <person name="Fields C.J."/>
        </authorList>
    </citation>
    <scope>NUCLEOTIDE SEQUENCE</scope>
    <source>
        <strain evidence="10">Niue_2</strain>
        <tissue evidence="10">Leaf</tissue>
    </source>
</reference>
<dbReference type="Proteomes" id="UP000652761">
    <property type="component" value="Unassembled WGS sequence"/>
</dbReference>
<feature type="coiled-coil region" evidence="7">
    <location>
        <begin position="141"/>
        <end position="198"/>
    </location>
</feature>
<organism evidence="10 11">
    <name type="scientific">Colocasia esculenta</name>
    <name type="common">Wild taro</name>
    <name type="synonym">Arum esculentum</name>
    <dbReference type="NCBI Taxonomy" id="4460"/>
    <lineage>
        <taxon>Eukaryota</taxon>
        <taxon>Viridiplantae</taxon>
        <taxon>Streptophyta</taxon>
        <taxon>Embryophyta</taxon>
        <taxon>Tracheophyta</taxon>
        <taxon>Spermatophyta</taxon>
        <taxon>Magnoliopsida</taxon>
        <taxon>Liliopsida</taxon>
        <taxon>Araceae</taxon>
        <taxon>Aroideae</taxon>
        <taxon>Colocasieae</taxon>
        <taxon>Colocasia</taxon>
    </lineage>
</organism>
<gene>
    <name evidence="10" type="ORF">Taro_004241</name>
</gene>
<keyword evidence="7" id="KW-0175">Coiled coil</keyword>
<evidence type="ECO:0000259" key="9">
    <source>
        <dbReference type="PROSITE" id="PS51314"/>
    </source>
</evidence>
<keyword evidence="5 6" id="KW-0653">Protein transport</keyword>
<dbReference type="EMBL" id="NMUH01000113">
    <property type="protein sequence ID" value="MQL71947.1"/>
    <property type="molecule type" value="Genomic_DNA"/>
</dbReference>
<dbReference type="GO" id="GO:0006612">
    <property type="term" value="P:protein targeting to membrane"/>
    <property type="evidence" value="ECO:0007669"/>
    <property type="project" value="TreeGrafter"/>
</dbReference>
<dbReference type="Pfam" id="PF07200">
    <property type="entry name" value="Mod_r"/>
    <property type="match status" value="1"/>
</dbReference>
<evidence type="ECO:0000256" key="6">
    <source>
        <dbReference type="PROSITE-ProRule" id="PRU00646"/>
    </source>
</evidence>
<dbReference type="InterPro" id="IPR029012">
    <property type="entry name" value="Helix_hairpin_bin_sf"/>
</dbReference>
<dbReference type="PANTHER" id="PTHR13678">
    <property type="entry name" value="VACUOLAR PROTEIN SORTING-ASSOCIATED PROTEIN 37"/>
    <property type="match status" value="1"/>
</dbReference>
<feature type="compositionally biased region" description="Low complexity" evidence="8">
    <location>
        <begin position="18"/>
        <end position="31"/>
    </location>
</feature>
<dbReference type="AlphaFoldDB" id="A0A843TPK8"/>
<dbReference type="OrthoDB" id="10260857at2759"/>
<evidence type="ECO:0000256" key="7">
    <source>
        <dbReference type="SAM" id="Coils"/>
    </source>
</evidence>
<dbReference type="SUPFAM" id="SSF140111">
    <property type="entry name" value="Endosomal sorting complex assembly domain"/>
    <property type="match status" value="1"/>
</dbReference>
<dbReference type="PROSITE" id="PS51314">
    <property type="entry name" value="VPS37_C"/>
    <property type="match status" value="1"/>
</dbReference>
<evidence type="ECO:0000256" key="1">
    <source>
        <dbReference type="ARBA" id="ARBA00004177"/>
    </source>
</evidence>
<evidence type="ECO:0000256" key="2">
    <source>
        <dbReference type="ARBA" id="ARBA00007617"/>
    </source>
</evidence>
<comment type="caution">
    <text evidence="10">The sequence shown here is derived from an EMBL/GenBank/DDBJ whole genome shotgun (WGS) entry which is preliminary data.</text>
</comment>
<keyword evidence="3 6" id="KW-0813">Transport</keyword>
<dbReference type="GO" id="GO:0043162">
    <property type="term" value="P:ubiquitin-dependent protein catabolic process via the multivesicular body sorting pathway"/>
    <property type="evidence" value="ECO:0007669"/>
    <property type="project" value="TreeGrafter"/>
</dbReference>
<protein>
    <recommendedName>
        <fullName evidence="9">VPS37 C-terminal domain-containing protein</fullName>
    </recommendedName>
</protein>
<name>A0A843TPK8_COLES</name>
<evidence type="ECO:0000313" key="10">
    <source>
        <dbReference type="EMBL" id="MQL71947.1"/>
    </source>
</evidence>
<evidence type="ECO:0000313" key="11">
    <source>
        <dbReference type="Proteomes" id="UP000652761"/>
    </source>
</evidence>
<accession>A0A843TPK8</accession>
<proteinExistence type="inferred from homology"/>
<dbReference type="GO" id="GO:0006623">
    <property type="term" value="P:protein targeting to vacuole"/>
    <property type="evidence" value="ECO:0007669"/>
    <property type="project" value="TreeGrafter"/>
</dbReference>
<dbReference type="InterPro" id="IPR009851">
    <property type="entry name" value="Mod_r"/>
</dbReference>
<keyword evidence="4" id="KW-0967">Endosome</keyword>